<organism evidence="1 2">
    <name type="scientific">Maribacter litoralis</name>
    <dbReference type="NCBI Taxonomy" id="2059726"/>
    <lineage>
        <taxon>Bacteria</taxon>
        <taxon>Pseudomonadati</taxon>
        <taxon>Bacteroidota</taxon>
        <taxon>Flavobacteriia</taxon>
        <taxon>Flavobacteriales</taxon>
        <taxon>Flavobacteriaceae</taxon>
        <taxon>Maribacter</taxon>
    </lineage>
</organism>
<name>A0A653QRM3_9FLAO</name>
<evidence type="ECO:0000313" key="2">
    <source>
        <dbReference type="Proteomes" id="UP000430202"/>
    </source>
</evidence>
<proteinExistence type="predicted"/>
<protein>
    <submittedName>
        <fullName evidence="1">Uncharacterized protein</fullName>
    </submittedName>
</protein>
<gene>
    <name evidence="1" type="ORF">MARI151_20636</name>
</gene>
<evidence type="ECO:0000313" key="1">
    <source>
        <dbReference type="EMBL" id="VXB44869.1"/>
    </source>
</evidence>
<accession>A0A653QRM3</accession>
<dbReference type="AlphaFoldDB" id="A0A653QRM3"/>
<reference evidence="1 2" key="1">
    <citation type="submission" date="2019-10" db="EMBL/GenBank/DDBJ databases">
        <authorList>
            <person name="Karimi E."/>
        </authorList>
    </citation>
    <scope>NUCLEOTIDE SEQUENCE [LARGE SCALE GENOMIC DNA]</scope>
    <source>
        <strain evidence="1">Maribacter sp. 151</strain>
    </source>
</reference>
<dbReference type="EMBL" id="CABWLR010000002">
    <property type="protein sequence ID" value="VXB44869.1"/>
    <property type="molecule type" value="Genomic_DNA"/>
</dbReference>
<sequence length="78" mass="8989">MIKKHHHTQFPETPLVRTISVTKLGVSVENVVATIERPNSHHGIVRPDRKNSEEFLPDFFDTYTPIPKTREKKTIINA</sequence>
<dbReference type="Proteomes" id="UP000430202">
    <property type="component" value="Unassembled WGS sequence"/>
</dbReference>
<keyword evidence="2" id="KW-1185">Reference proteome</keyword>